<gene>
    <name evidence="2" type="ORF">PL11_009030</name>
</gene>
<dbReference type="SUPFAM" id="SSF46785">
    <property type="entry name" value="Winged helix' DNA-binding domain"/>
    <property type="match status" value="1"/>
</dbReference>
<dbReference type="PROSITE" id="PS50995">
    <property type="entry name" value="HTH_MARR_2"/>
    <property type="match status" value="1"/>
</dbReference>
<accession>A0A1S6QK99</accession>
<evidence type="ECO:0000313" key="3">
    <source>
        <dbReference type="Proteomes" id="UP000030361"/>
    </source>
</evidence>
<dbReference type="PRINTS" id="PR00598">
    <property type="entry name" value="HTHMARR"/>
</dbReference>
<dbReference type="Proteomes" id="UP000030361">
    <property type="component" value="Chromosome"/>
</dbReference>
<dbReference type="InterPro" id="IPR036388">
    <property type="entry name" value="WH-like_DNA-bd_sf"/>
</dbReference>
<dbReference type="Pfam" id="PF12802">
    <property type="entry name" value="MarR_2"/>
    <property type="match status" value="1"/>
</dbReference>
<dbReference type="OrthoDB" id="2328486at2"/>
<proteinExistence type="predicted"/>
<dbReference type="InterPro" id="IPR036390">
    <property type="entry name" value="WH_DNA-bd_sf"/>
</dbReference>
<evidence type="ECO:0000259" key="1">
    <source>
        <dbReference type="PROSITE" id="PS50995"/>
    </source>
</evidence>
<organism evidence="2 3">
    <name type="scientific">Lentilactobacillus curieae</name>
    <dbReference type="NCBI Taxonomy" id="1138822"/>
    <lineage>
        <taxon>Bacteria</taxon>
        <taxon>Bacillati</taxon>
        <taxon>Bacillota</taxon>
        <taxon>Bacilli</taxon>
        <taxon>Lactobacillales</taxon>
        <taxon>Lactobacillaceae</taxon>
        <taxon>Lentilactobacillus</taxon>
    </lineage>
</organism>
<keyword evidence="3" id="KW-1185">Reference proteome</keyword>
<dbReference type="AlphaFoldDB" id="A0A1S6QK99"/>
<evidence type="ECO:0000313" key="2">
    <source>
        <dbReference type="EMBL" id="AQW22052.1"/>
    </source>
</evidence>
<dbReference type="KEGG" id="lcu:PL11_009030"/>
<dbReference type="InterPro" id="IPR000835">
    <property type="entry name" value="HTH_MarR-typ"/>
</dbReference>
<reference evidence="2 3" key="1">
    <citation type="journal article" date="2015" name="Genome Announc.">
        <title>Genome Sequence of Lactobacillus curieae CCTCC M 2011381T, a Novel Producer of Gamma-aminobutyric Acid.</title>
        <authorList>
            <person name="Wang Y."/>
            <person name="Wang Y."/>
            <person name="Lang C."/>
            <person name="Wei D."/>
            <person name="Xu P."/>
            <person name="Xie J."/>
        </authorList>
    </citation>
    <scope>NUCLEOTIDE SEQUENCE [LARGE SCALE GENOMIC DNA]</scope>
    <source>
        <strain evidence="2 3">CCTCC M 2011381</strain>
    </source>
</reference>
<dbReference type="EMBL" id="CP018906">
    <property type="protein sequence ID" value="AQW22052.1"/>
    <property type="molecule type" value="Genomic_DNA"/>
</dbReference>
<dbReference type="eggNOG" id="COG1846">
    <property type="taxonomic scope" value="Bacteria"/>
</dbReference>
<dbReference type="Gene3D" id="1.10.10.10">
    <property type="entry name" value="Winged helix-like DNA-binding domain superfamily/Winged helix DNA-binding domain"/>
    <property type="match status" value="1"/>
</dbReference>
<protein>
    <submittedName>
        <fullName evidence="2">MarR family transcriptional regulator</fullName>
    </submittedName>
</protein>
<dbReference type="SMART" id="SM00347">
    <property type="entry name" value="HTH_MARR"/>
    <property type="match status" value="1"/>
</dbReference>
<dbReference type="GO" id="GO:0003700">
    <property type="term" value="F:DNA-binding transcription factor activity"/>
    <property type="evidence" value="ECO:0007669"/>
    <property type="project" value="InterPro"/>
</dbReference>
<feature type="domain" description="HTH marR-type" evidence="1">
    <location>
        <begin position="1"/>
        <end position="132"/>
    </location>
</feature>
<sequence length="137" mass="15772">MKEIIDGLLDSANAYLEKSGKLVKQDNLTMSEWRLLQQIIAGHDTQEKLANVTNLDISTLSRQLKRLVTKEMVTKVTIGPDRRQLKYSVTERGNSINLRITAGLVDIKQRIFTHWTEEELRLMKILINRLDNSIGRI</sequence>
<name>A0A1S6QK99_9LACO</name>
<dbReference type="RefSeq" id="WP_035167167.1">
    <property type="nucleotide sequence ID" value="NZ_CP018906.1"/>
</dbReference>